<keyword evidence="5" id="KW-0812">Transmembrane</keyword>
<dbReference type="Gene3D" id="3.40.50.80">
    <property type="entry name" value="Nucleotide-binding domain of ferredoxin-NADP reductase (FNR) module"/>
    <property type="match status" value="1"/>
</dbReference>
<keyword evidence="9" id="KW-1185">Reference proteome</keyword>
<dbReference type="PANTHER" id="PTHR43644">
    <property type="entry name" value="NA(+)-TRANSLOCATING NADH-QUINONE REDUCTASE SUBUNIT"/>
    <property type="match status" value="1"/>
</dbReference>
<sequence length="607" mass="67058">MTPWMRKIHKWIGLLIGLQLVLWMSSGFVMSLLDAEKVRGREFRAPAPAKQPWPSDVVAVGPLLASARDQAAAVTTGWLLDRPVYRLTGEKSTVLIDARNGERVELDALLARRLAQASYTGTGTARPAQLVEPSLETRAHEGKVWRVAFADGQDTTVYLSQQGDVLEHRNSTWRLFDVFWMLHIMDYTGRENFNNPLVVTAAVGGFWLALSGIWLLFTSFSPAEFIPKRWRSTRVLMVHAPDGSRLRSLRAHSGDTVFVALAQQGLQLPSNCGGGQTCGLCEVRVRGSAPDATAADRALISPPRIEAGCRLACNLKLDRNLDVEVKGGAELGTVKEAEVERVRALSPFLREVVLRPKGKPGPEYRPGAYIQIHVPAYRMAKHQIETPQEHHSAWAGLHLPAQWSSGSLLRRSYSLSTPVQQADGRLTLLVRFCHGKHSGGKNHPPGKGSAFVFGLKAGDRLQYSGPFGEFAIQHGQREKVFIGGGAGMAPLRAMILDLLESGATETIHFWYGARTAAEAPYVEEMQALAERHENFHWQLVLSEERGAELPAGMVHDVVREQLLKSHPDLQGCDFYLCGPPVMLTVTRTMLRELGVSDDHVAFDDFKI</sequence>
<comment type="caution">
    <text evidence="8">The sequence shown here is derived from an EMBL/GenBank/DDBJ whole genome shotgun (WGS) entry which is preliminary data.</text>
</comment>
<gene>
    <name evidence="8" type="ORF">EV671_101618</name>
</gene>
<evidence type="ECO:0000259" key="6">
    <source>
        <dbReference type="PROSITE" id="PS51085"/>
    </source>
</evidence>
<dbReference type="AlphaFoldDB" id="A0A4R3URP3"/>
<keyword evidence="5" id="KW-1133">Transmembrane helix</keyword>
<dbReference type="GO" id="GO:0016491">
    <property type="term" value="F:oxidoreductase activity"/>
    <property type="evidence" value="ECO:0007669"/>
    <property type="project" value="InterPro"/>
</dbReference>
<evidence type="ECO:0000256" key="4">
    <source>
        <dbReference type="ARBA" id="ARBA00023004"/>
    </source>
</evidence>
<dbReference type="InterPro" id="IPR017938">
    <property type="entry name" value="Riboflavin_synthase-like_b-brl"/>
</dbReference>
<dbReference type="InterPro" id="IPR036010">
    <property type="entry name" value="2Fe-2S_ferredoxin-like_sf"/>
</dbReference>
<evidence type="ECO:0000256" key="3">
    <source>
        <dbReference type="ARBA" id="ARBA00022827"/>
    </source>
</evidence>
<organism evidence="8 9">
    <name type="scientific">Roseateles saccharophilus</name>
    <name type="common">Pseudomonas saccharophila</name>
    <dbReference type="NCBI Taxonomy" id="304"/>
    <lineage>
        <taxon>Bacteria</taxon>
        <taxon>Pseudomonadati</taxon>
        <taxon>Pseudomonadota</taxon>
        <taxon>Betaproteobacteria</taxon>
        <taxon>Burkholderiales</taxon>
        <taxon>Sphaerotilaceae</taxon>
        <taxon>Roseateles</taxon>
    </lineage>
</organism>
<dbReference type="PRINTS" id="PR00371">
    <property type="entry name" value="FPNCR"/>
</dbReference>
<keyword evidence="8" id="KW-0830">Ubiquinone</keyword>
<dbReference type="Gene3D" id="2.40.30.10">
    <property type="entry name" value="Translation factors"/>
    <property type="match status" value="1"/>
</dbReference>
<dbReference type="InterPro" id="IPR001709">
    <property type="entry name" value="Flavoprot_Pyr_Nucl_cyt_Rdtase"/>
</dbReference>
<dbReference type="Gene3D" id="3.10.20.30">
    <property type="match status" value="1"/>
</dbReference>
<dbReference type="OrthoDB" id="9806195at2"/>
<dbReference type="InterPro" id="IPR017927">
    <property type="entry name" value="FAD-bd_FR_type"/>
</dbReference>
<feature type="transmembrane region" description="Helical" evidence="5">
    <location>
        <begin position="197"/>
        <end position="220"/>
    </location>
</feature>
<proteinExistence type="predicted"/>
<evidence type="ECO:0000313" key="8">
    <source>
        <dbReference type="EMBL" id="TCU94596.1"/>
    </source>
</evidence>
<dbReference type="EMBL" id="SMBU01000016">
    <property type="protein sequence ID" value="TCU94596.1"/>
    <property type="molecule type" value="Genomic_DNA"/>
</dbReference>
<dbReference type="SUPFAM" id="SSF63380">
    <property type="entry name" value="Riboflavin synthase domain-like"/>
    <property type="match status" value="1"/>
</dbReference>
<dbReference type="Pfam" id="PF00970">
    <property type="entry name" value="FAD_binding_6"/>
    <property type="match status" value="1"/>
</dbReference>
<dbReference type="Proteomes" id="UP000295110">
    <property type="component" value="Unassembled WGS sequence"/>
</dbReference>
<dbReference type="InterPro" id="IPR008333">
    <property type="entry name" value="Cbr1-like_FAD-bd_dom"/>
</dbReference>
<dbReference type="InterPro" id="IPR039261">
    <property type="entry name" value="FNR_nucleotide-bd"/>
</dbReference>
<evidence type="ECO:0000256" key="5">
    <source>
        <dbReference type="SAM" id="Phobius"/>
    </source>
</evidence>
<dbReference type="GO" id="GO:0051536">
    <property type="term" value="F:iron-sulfur cluster binding"/>
    <property type="evidence" value="ECO:0007669"/>
    <property type="project" value="InterPro"/>
</dbReference>
<keyword evidence="4" id="KW-0408">Iron</keyword>
<dbReference type="PROSITE" id="PS51085">
    <property type="entry name" value="2FE2S_FER_2"/>
    <property type="match status" value="1"/>
</dbReference>
<evidence type="ECO:0000256" key="1">
    <source>
        <dbReference type="ARBA" id="ARBA00022448"/>
    </source>
</evidence>
<evidence type="ECO:0000313" key="9">
    <source>
        <dbReference type="Proteomes" id="UP000295110"/>
    </source>
</evidence>
<dbReference type="Pfam" id="PF00111">
    <property type="entry name" value="Fer2"/>
    <property type="match status" value="1"/>
</dbReference>
<evidence type="ECO:0000259" key="7">
    <source>
        <dbReference type="PROSITE" id="PS51384"/>
    </source>
</evidence>
<dbReference type="PANTHER" id="PTHR43644:SF1">
    <property type="entry name" value="NAD(P)H-FLAVIN REDUCTASE"/>
    <property type="match status" value="1"/>
</dbReference>
<accession>A0A4R3URP3</accession>
<name>A0A4R3URP3_ROSSA</name>
<dbReference type="InterPro" id="IPR012675">
    <property type="entry name" value="Beta-grasp_dom_sf"/>
</dbReference>
<dbReference type="CDD" id="cd00207">
    <property type="entry name" value="fer2"/>
    <property type="match status" value="1"/>
</dbReference>
<keyword evidence="2" id="KW-0285">Flavoprotein</keyword>
<keyword evidence="1" id="KW-0813">Transport</keyword>
<dbReference type="Pfam" id="PF00175">
    <property type="entry name" value="NAD_binding_1"/>
    <property type="match status" value="1"/>
</dbReference>
<keyword evidence="5" id="KW-0472">Membrane</keyword>
<dbReference type="SUPFAM" id="SSF52343">
    <property type="entry name" value="Ferredoxin reductase-like, C-terminal NADP-linked domain"/>
    <property type="match status" value="1"/>
</dbReference>
<keyword evidence="3" id="KW-0274">FAD</keyword>
<dbReference type="RefSeq" id="WP_132572750.1">
    <property type="nucleotide sequence ID" value="NZ_CBCSGL010000012.1"/>
</dbReference>
<reference evidence="8 9" key="1">
    <citation type="submission" date="2019-03" db="EMBL/GenBank/DDBJ databases">
        <title>Genomic Encyclopedia of Type Strains, Phase IV (KMG-IV): sequencing the most valuable type-strain genomes for metagenomic binning, comparative biology and taxonomic classification.</title>
        <authorList>
            <person name="Goeker M."/>
        </authorList>
    </citation>
    <scope>NUCLEOTIDE SEQUENCE [LARGE SCALE GENOMIC DNA]</scope>
    <source>
        <strain evidence="8 9">DSM 654</strain>
    </source>
</reference>
<feature type="domain" description="FAD-binding FR-type" evidence="7">
    <location>
        <begin position="332"/>
        <end position="473"/>
    </location>
</feature>
<feature type="domain" description="2Fe-2S ferredoxin-type" evidence="6">
    <location>
        <begin position="234"/>
        <end position="329"/>
    </location>
</feature>
<protein>
    <submittedName>
        <fullName evidence="8">Na(+)-translocating NADH:ubiquinone oxidoreductase F subunit</fullName>
    </submittedName>
</protein>
<dbReference type="InterPro" id="IPR001041">
    <property type="entry name" value="2Fe-2S_ferredoxin-type"/>
</dbReference>
<dbReference type="SUPFAM" id="SSF54292">
    <property type="entry name" value="2Fe-2S ferredoxin-like"/>
    <property type="match status" value="1"/>
</dbReference>
<evidence type="ECO:0000256" key="2">
    <source>
        <dbReference type="ARBA" id="ARBA00022630"/>
    </source>
</evidence>
<dbReference type="PROSITE" id="PS51384">
    <property type="entry name" value="FAD_FR"/>
    <property type="match status" value="1"/>
</dbReference>
<dbReference type="InterPro" id="IPR001433">
    <property type="entry name" value="OxRdtase_FAD/NAD-bd"/>
</dbReference>